<dbReference type="NCBIfam" id="TIGR00360">
    <property type="entry name" value="ComEC_N-term"/>
    <property type="match status" value="1"/>
</dbReference>
<dbReference type="OrthoDB" id="396422at2"/>
<organism evidence="3 4">
    <name type="scientific">[Mycoplasma] falconis</name>
    <dbReference type="NCBI Taxonomy" id="92403"/>
    <lineage>
        <taxon>Bacteria</taxon>
        <taxon>Bacillati</taxon>
        <taxon>Mycoplasmatota</taxon>
        <taxon>Mycoplasmoidales</taxon>
        <taxon>Metamycoplasmataceae</taxon>
        <taxon>Metamycoplasma</taxon>
    </lineage>
</organism>
<proteinExistence type="predicted"/>
<feature type="transmembrane region" description="Helical" evidence="1">
    <location>
        <begin position="103"/>
        <end position="121"/>
    </location>
</feature>
<feature type="domain" description="ComEC/Rec2-related protein" evidence="2">
    <location>
        <begin position="9"/>
        <end position="173"/>
    </location>
</feature>
<evidence type="ECO:0000313" key="4">
    <source>
        <dbReference type="Proteomes" id="UP000319776"/>
    </source>
</evidence>
<dbReference type="InterPro" id="IPR004477">
    <property type="entry name" value="ComEC_N"/>
</dbReference>
<evidence type="ECO:0000259" key="2">
    <source>
        <dbReference type="Pfam" id="PF03772"/>
    </source>
</evidence>
<reference evidence="3 4" key="1">
    <citation type="submission" date="2019-06" db="EMBL/GenBank/DDBJ databases">
        <title>Mycoplasma falconis type strain whole genome sequence.</title>
        <authorList>
            <person name="Spergser J."/>
        </authorList>
    </citation>
    <scope>NUCLEOTIDE SEQUENCE [LARGE SCALE GENOMIC DNA]</scope>
    <source>
        <strain evidence="3 4">ATCC 51372</strain>
    </source>
</reference>
<gene>
    <name evidence="3" type="ORF">FJO69_01505</name>
</gene>
<feature type="transmembrane region" description="Helical" evidence="1">
    <location>
        <begin position="55"/>
        <end position="73"/>
    </location>
</feature>
<protein>
    <recommendedName>
        <fullName evidence="2">ComEC/Rec2-related protein domain-containing protein</fullName>
    </recommendedName>
</protein>
<comment type="caution">
    <text evidence="3">The sequence shown here is derived from an EMBL/GenBank/DDBJ whole genome shotgun (WGS) entry which is preliminary data.</text>
</comment>
<keyword evidence="1" id="KW-0472">Membrane</keyword>
<dbReference type="Pfam" id="PF03772">
    <property type="entry name" value="Competence"/>
    <property type="match status" value="1"/>
</dbReference>
<evidence type="ECO:0000313" key="3">
    <source>
        <dbReference type="EMBL" id="TPE57410.1"/>
    </source>
</evidence>
<name>A0A501XA60_9BACT</name>
<dbReference type="Proteomes" id="UP000319776">
    <property type="component" value="Unassembled WGS sequence"/>
</dbReference>
<keyword evidence="1" id="KW-1133">Transmembrane helix</keyword>
<accession>A0A501XA60</accession>
<sequence length="213" mass="25380">MFAKLKINKFIANFIILNLLLSYLILINFLISATRAFVFILLISVNDSFKKKLKNIDSLLITAFIFVLINPYIFYNFSFILSFAITFVILLSIEITKTWKNGFLKFIFTLFLAYFISTLIVNNFENKINILGFIYQLIFMPIICLIYALSIIFCWSNWITYYLFYSFNLFINFISVSIININFKLPYFLPIVCVYLIYEIYFFKLIKKEKIKM</sequence>
<feature type="transmembrane region" description="Helical" evidence="1">
    <location>
        <begin position="133"/>
        <end position="155"/>
    </location>
</feature>
<keyword evidence="4" id="KW-1185">Reference proteome</keyword>
<feature type="transmembrane region" description="Helical" evidence="1">
    <location>
        <begin position="20"/>
        <end position="43"/>
    </location>
</feature>
<evidence type="ECO:0000256" key="1">
    <source>
        <dbReference type="SAM" id="Phobius"/>
    </source>
</evidence>
<keyword evidence="1" id="KW-0812">Transmembrane</keyword>
<dbReference type="EMBL" id="VFSS01000004">
    <property type="protein sequence ID" value="TPE57410.1"/>
    <property type="molecule type" value="Genomic_DNA"/>
</dbReference>
<feature type="transmembrane region" description="Helical" evidence="1">
    <location>
        <begin position="187"/>
        <end position="206"/>
    </location>
</feature>
<feature type="transmembrane region" description="Helical" evidence="1">
    <location>
        <begin position="162"/>
        <end position="181"/>
    </location>
</feature>
<dbReference type="AlphaFoldDB" id="A0A501XA60"/>